<dbReference type="InterPro" id="IPR050777">
    <property type="entry name" value="SET2_Histone-Lys_MeTrsfase"/>
</dbReference>
<evidence type="ECO:0000256" key="4">
    <source>
        <dbReference type="ARBA" id="ARBA00022603"/>
    </source>
</evidence>
<accession>E3NCS6</accession>
<evidence type="ECO:0000256" key="2">
    <source>
        <dbReference type="ARBA" id="ARBA00004286"/>
    </source>
</evidence>
<dbReference type="KEGG" id="crq:GCK72_008684"/>
<dbReference type="OMA" id="MELTINY"/>
<dbReference type="PROSITE" id="PS50280">
    <property type="entry name" value="SET"/>
    <property type="match status" value="1"/>
</dbReference>
<keyword evidence="3" id="KW-0158">Chromosome</keyword>
<dbReference type="PANTHER" id="PTHR22884">
    <property type="entry name" value="SET DOMAIN PROTEINS"/>
    <property type="match status" value="1"/>
</dbReference>
<keyword evidence="6" id="KW-0949">S-adenosyl-L-methionine</keyword>
<dbReference type="InParanoid" id="E3NCS6"/>
<comment type="subcellular location">
    <subcellularLocation>
        <location evidence="2">Chromosome</location>
    </subcellularLocation>
    <subcellularLocation>
        <location evidence="1">Nucleus</location>
    </subcellularLocation>
</comment>
<reference evidence="10" key="1">
    <citation type="submission" date="2007-07" db="EMBL/GenBank/DDBJ databases">
        <title>PCAP assembly of the Caenorhabditis remanei genome.</title>
        <authorList>
            <consortium name="The Caenorhabditis remanei Sequencing Consortium"/>
            <person name="Wilson R.K."/>
        </authorList>
    </citation>
    <scope>NUCLEOTIDE SEQUENCE [LARGE SCALE GENOMIC DNA]</scope>
    <source>
        <strain evidence="10">PB4641</strain>
    </source>
</reference>
<gene>
    <name evidence="10" type="ORF">CRE_24784</name>
</gene>
<keyword evidence="5" id="KW-0808">Transferase</keyword>
<dbReference type="SMART" id="SM00317">
    <property type="entry name" value="SET"/>
    <property type="match status" value="1"/>
</dbReference>
<evidence type="ECO:0008006" key="12">
    <source>
        <dbReference type="Google" id="ProtNLM"/>
    </source>
</evidence>
<dbReference type="FunCoup" id="E3NCS6">
    <property type="interactions" value="106"/>
</dbReference>
<evidence type="ECO:0000313" key="11">
    <source>
        <dbReference type="Proteomes" id="UP000008281"/>
    </source>
</evidence>
<dbReference type="InterPro" id="IPR046341">
    <property type="entry name" value="SET_dom_sf"/>
</dbReference>
<dbReference type="GO" id="GO:0032259">
    <property type="term" value="P:methylation"/>
    <property type="evidence" value="ECO:0007669"/>
    <property type="project" value="UniProtKB-KW"/>
</dbReference>
<dbReference type="CTD" id="9823137"/>
<dbReference type="InterPro" id="IPR003616">
    <property type="entry name" value="Post-SET_dom"/>
</dbReference>
<dbReference type="HOGENOM" id="CLU_020840_5_4_1"/>
<name>E3NCS6_CAERE</name>
<dbReference type="SMART" id="SM00508">
    <property type="entry name" value="PostSET"/>
    <property type="match status" value="1"/>
</dbReference>
<dbReference type="Pfam" id="PF00856">
    <property type="entry name" value="SET"/>
    <property type="match status" value="1"/>
</dbReference>
<dbReference type="STRING" id="31234.E3NCS6"/>
<keyword evidence="7" id="KW-0539">Nucleus</keyword>
<dbReference type="EMBL" id="DS268602">
    <property type="protein sequence ID" value="EFO93342.1"/>
    <property type="molecule type" value="Genomic_DNA"/>
</dbReference>
<dbReference type="eggNOG" id="KOG4442">
    <property type="taxonomic scope" value="Eukaryota"/>
</dbReference>
<dbReference type="GeneID" id="9823137"/>
<evidence type="ECO:0000313" key="10">
    <source>
        <dbReference type="EMBL" id="EFO93342.1"/>
    </source>
</evidence>
<keyword evidence="4" id="KW-0489">Methyltransferase</keyword>
<dbReference type="PROSITE" id="PS50868">
    <property type="entry name" value="POST_SET"/>
    <property type="match status" value="1"/>
</dbReference>
<dbReference type="GO" id="GO:0008168">
    <property type="term" value="F:methyltransferase activity"/>
    <property type="evidence" value="ECO:0007669"/>
    <property type="project" value="UniProtKB-KW"/>
</dbReference>
<proteinExistence type="predicted"/>
<dbReference type="RefSeq" id="XP_003093784.2">
    <property type="nucleotide sequence ID" value="XM_003093736.2"/>
</dbReference>
<dbReference type="AlphaFoldDB" id="E3NCS6"/>
<evidence type="ECO:0000259" key="9">
    <source>
        <dbReference type="PROSITE" id="PS50868"/>
    </source>
</evidence>
<evidence type="ECO:0000256" key="7">
    <source>
        <dbReference type="ARBA" id="ARBA00023242"/>
    </source>
</evidence>
<dbReference type="OrthoDB" id="5838894at2759"/>
<evidence type="ECO:0000256" key="1">
    <source>
        <dbReference type="ARBA" id="ARBA00004123"/>
    </source>
</evidence>
<dbReference type="Proteomes" id="UP000008281">
    <property type="component" value="Unassembled WGS sequence"/>
</dbReference>
<dbReference type="GO" id="GO:0005634">
    <property type="term" value="C:nucleus"/>
    <property type="evidence" value="ECO:0007669"/>
    <property type="project" value="UniProtKB-SubCell"/>
</dbReference>
<organism evidence="11">
    <name type="scientific">Caenorhabditis remanei</name>
    <name type="common">Caenorhabditis vulgaris</name>
    <dbReference type="NCBI Taxonomy" id="31234"/>
    <lineage>
        <taxon>Eukaryota</taxon>
        <taxon>Metazoa</taxon>
        <taxon>Ecdysozoa</taxon>
        <taxon>Nematoda</taxon>
        <taxon>Chromadorea</taxon>
        <taxon>Rhabditida</taxon>
        <taxon>Rhabditina</taxon>
        <taxon>Rhabditomorpha</taxon>
        <taxon>Rhabditoidea</taxon>
        <taxon>Rhabditidae</taxon>
        <taxon>Peloderinae</taxon>
        <taxon>Caenorhabditis</taxon>
    </lineage>
</organism>
<protein>
    <recommendedName>
        <fullName evidence="12">SET domain-containing protein</fullName>
    </recommendedName>
</protein>
<dbReference type="GO" id="GO:0005694">
    <property type="term" value="C:chromosome"/>
    <property type="evidence" value="ECO:0007669"/>
    <property type="project" value="UniProtKB-SubCell"/>
</dbReference>
<keyword evidence="11" id="KW-1185">Reference proteome</keyword>
<sequence>MDKVSKVILKTAPKETFGKFHFHFKCYFQLTCDFTKLKIERIPLCEKLGFRCNDDTCENFAAKIECRASCSEFYKNQGIRQNVCANIEVKPSGDTGYGLFAKENINEVDQVCIYAGSIIPKKEHEKRVLKYKKKNFTHFYAYKVGDLFVDPTESGNLARFANHSCSPNMVAERWQIDRRFEGYRTIVFIAKRPICEGDELTVHYGEKLNVSQECRCGEDNCSGWIGQKKKEPATNTYCGTRSI</sequence>
<dbReference type="InterPro" id="IPR001214">
    <property type="entry name" value="SET_dom"/>
</dbReference>
<evidence type="ECO:0000256" key="6">
    <source>
        <dbReference type="ARBA" id="ARBA00022691"/>
    </source>
</evidence>
<feature type="domain" description="SET" evidence="8">
    <location>
        <begin position="85"/>
        <end position="205"/>
    </location>
</feature>
<feature type="domain" description="Post-SET" evidence="9">
    <location>
        <begin position="210"/>
        <end position="226"/>
    </location>
</feature>
<evidence type="ECO:0000256" key="3">
    <source>
        <dbReference type="ARBA" id="ARBA00022454"/>
    </source>
</evidence>
<dbReference type="Gene3D" id="2.170.270.10">
    <property type="entry name" value="SET domain"/>
    <property type="match status" value="1"/>
</dbReference>
<evidence type="ECO:0000259" key="8">
    <source>
        <dbReference type="PROSITE" id="PS50280"/>
    </source>
</evidence>
<evidence type="ECO:0000256" key="5">
    <source>
        <dbReference type="ARBA" id="ARBA00022679"/>
    </source>
</evidence>
<dbReference type="SUPFAM" id="SSF82199">
    <property type="entry name" value="SET domain"/>
    <property type="match status" value="1"/>
</dbReference>